<feature type="compositionally biased region" description="Basic and acidic residues" evidence="1">
    <location>
        <begin position="1"/>
        <end position="14"/>
    </location>
</feature>
<sequence>MARNDDTKTYDSRSHQTQRRRTGAAGRDRRRDKVIDTVKERPYTAAALATVAAGAAAFFLTRGKGDKPLMNWGQDRQDGHSPSSSAGKDAVTGGTSPSAVQAAALANAGTSTSASSTGGTAAVNRADQPTGTSKPTTTGKTSDGGKTGDNGLDAAAKEQTKAGSIAYGA</sequence>
<feature type="compositionally biased region" description="Low complexity" evidence="1">
    <location>
        <begin position="129"/>
        <end position="141"/>
    </location>
</feature>
<dbReference type="Proteomes" id="UP001501310">
    <property type="component" value="Unassembled WGS sequence"/>
</dbReference>
<feature type="compositionally biased region" description="Basic residues" evidence="1">
    <location>
        <begin position="16"/>
        <end position="25"/>
    </location>
</feature>
<feature type="region of interest" description="Disordered" evidence="1">
    <location>
        <begin position="64"/>
        <end position="169"/>
    </location>
</feature>
<protein>
    <submittedName>
        <fullName evidence="3">Uncharacterized protein</fullName>
    </submittedName>
</protein>
<evidence type="ECO:0000313" key="4">
    <source>
        <dbReference type="Proteomes" id="UP001501310"/>
    </source>
</evidence>
<accession>A0ABP7SBT4</accession>
<name>A0ABP7SBT4_9SPHN</name>
<evidence type="ECO:0000256" key="2">
    <source>
        <dbReference type="SAM" id="Phobius"/>
    </source>
</evidence>
<gene>
    <name evidence="3" type="ORF">GCM10022211_24930</name>
</gene>
<evidence type="ECO:0000313" key="3">
    <source>
        <dbReference type="EMBL" id="GAA4009685.1"/>
    </source>
</evidence>
<feature type="transmembrane region" description="Helical" evidence="2">
    <location>
        <begin position="43"/>
        <end position="61"/>
    </location>
</feature>
<feature type="region of interest" description="Disordered" evidence="1">
    <location>
        <begin position="1"/>
        <end position="38"/>
    </location>
</feature>
<dbReference type="EMBL" id="BAAAZD010000002">
    <property type="protein sequence ID" value="GAA4009685.1"/>
    <property type="molecule type" value="Genomic_DNA"/>
</dbReference>
<organism evidence="3 4">
    <name type="scientific">Sphingomonas humi</name>
    <dbReference type="NCBI Taxonomy" id="335630"/>
    <lineage>
        <taxon>Bacteria</taxon>
        <taxon>Pseudomonadati</taxon>
        <taxon>Pseudomonadota</taxon>
        <taxon>Alphaproteobacteria</taxon>
        <taxon>Sphingomonadales</taxon>
        <taxon>Sphingomonadaceae</taxon>
        <taxon>Sphingomonas</taxon>
    </lineage>
</organism>
<keyword evidence="2" id="KW-0812">Transmembrane</keyword>
<reference evidence="4" key="1">
    <citation type="journal article" date="2019" name="Int. J. Syst. Evol. Microbiol.">
        <title>The Global Catalogue of Microorganisms (GCM) 10K type strain sequencing project: providing services to taxonomists for standard genome sequencing and annotation.</title>
        <authorList>
            <consortium name="The Broad Institute Genomics Platform"/>
            <consortium name="The Broad Institute Genome Sequencing Center for Infectious Disease"/>
            <person name="Wu L."/>
            <person name="Ma J."/>
        </authorList>
    </citation>
    <scope>NUCLEOTIDE SEQUENCE [LARGE SCALE GENOMIC DNA]</scope>
    <source>
        <strain evidence="4">JCM 16603</strain>
    </source>
</reference>
<feature type="compositionally biased region" description="Low complexity" evidence="1">
    <location>
        <begin position="102"/>
        <end position="122"/>
    </location>
</feature>
<comment type="caution">
    <text evidence="3">The sequence shown here is derived from an EMBL/GenBank/DDBJ whole genome shotgun (WGS) entry which is preliminary data.</text>
</comment>
<keyword evidence="2" id="KW-1133">Transmembrane helix</keyword>
<keyword evidence="4" id="KW-1185">Reference proteome</keyword>
<keyword evidence="2" id="KW-0472">Membrane</keyword>
<dbReference type="RefSeq" id="WP_344710811.1">
    <property type="nucleotide sequence ID" value="NZ_BAAAZD010000002.1"/>
</dbReference>
<evidence type="ECO:0000256" key="1">
    <source>
        <dbReference type="SAM" id="MobiDB-lite"/>
    </source>
</evidence>
<proteinExistence type="predicted"/>
<feature type="compositionally biased region" description="Basic and acidic residues" evidence="1">
    <location>
        <begin position="26"/>
        <end position="38"/>
    </location>
</feature>